<protein>
    <submittedName>
        <fullName evidence="1">Uncharacterized protein</fullName>
    </submittedName>
</protein>
<evidence type="ECO:0000313" key="1">
    <source>
        <dbReference type="EMBL" id="GAJ16485.1"/>
    </source>
</evidence>
<name>X1VXL1_9ZZZZ</name>
<dbReference type="EMBL" id="BARW01041436">
    <property type="protein sequence ID" value="GAJ16485.1"/>
    <property type="molecule type" value="Genomic_DNA"/>
</dbReference>
<feature type="non-terminal residue" evidence="1">
    <location>
        <position position="1"/>
    </location>
</feature>
<gene>
    <name evidence="1" type="ORF">S12H4_62050</name>
</gene>
<sequence length="60" mass="6737">SHSGHIYNIPDKFPLHTKQIFFSLEIETSSSVIKSGRLDILNKASLTLISFLLSISYISK</sequence>
<accession>X1VXL1</accession>
<reference evidence="1" key="1">
    <citation type="journal article" date="2014" name="Front. Microbiol.">
        <title>High frequency of phylogenetically diverse reductive dehalogenase-homologous genes in deep subseafloor sedimentary metagenomes.</title>
        <authorList>
            <person name="Kawai M."/>
            <person name="Futagami T."/>
            <person name="Toyoda A."/>
            <person name="Takaki Y."/>
            <person name="Nishi S."/>
            <person name="Hori S."/>
            <person name="Arai W."/>
            <person name="Tsubouchi T."/>
            <person name="Morono Y."/>
            <person name="Uchiyama I."/>
            <person name="Ito T."/>
            <person name="Fujiyama A."/>
            <person name="Inagaki F."/>
            <person name="Takami H."/>
        </authorList>
    </citation>
    <scope>NUCLEOTIDE SEQUENCE</scope>
    <source>
        <strain evidence="1">Expedition CK06-06</strain>
    </source>
</reference>
<dbReference type="AlphaFoldDB" id="X1VXL1"/>
<organism evidence="1">
    <name type="scientific">marine sediment metagenome</name>
    <dbReference type="NCBI Taxonomy" id="412755"/>
    <lineage>
        <taxon>unclassified sequences</taxon>
        <taxon>metagenomes</taxon>
        <taxon>ecological metagenomes</taxon>
    </lineage>
</organism>
<comment type="caution">
    <text evidence="1">The sequence shown here is derived from an EMBL/GenBank/DDBJ whole genome shotgun (WGS) entry which is preliminary data.</text>
</comment>
<proteinExistence type="predicted"/>